<reference evidence="1 2" key="1">
    <citation type="submission" date="2023-01" db="EMBL/GenBank/DDBJ databases">
        <title>Thalassococcus onchidii sp. nov., isolated from a marine invertebrate from the South China Sea.</title>
        <authorList>
            <person name="Xu S."/>
            <person name="Liu Z."/>
            <person name="Xu Y."/>
        </authorList>
    </citation>
    <scope>NUCLEOTIDE SEQUENCE [LARGE SCALE GENOMIC DNA]</scope>
    <source>
        <strain evidence="1 2">KCTC 32084</strain>
    </source>
</reference>
<gene>
    <name evidence="1" type="ORF">PFY00_14210</name>
</gene>
<organism evidence="1 2">
    <name type="scientific">Thalassococcus lentus</name>
    <dbReference type="NCBI Taxonomy" id="1210524"/>
    <lineage>
        <taxon>Bacteria</taxon>
        <taxon>Pseudomonadati</taxon>
        <taxon>Pseudomonadota</taxon>
        <taxon>Alphaproteobacteria</taxon>
        <taxon>Rhodobacterales</taxon>
        <taxon>Roseobacteraceae</taxon>
        <taxon>Thalassococcus</taxon>
    </lineage>
</organism>
<proteinExistence type="predicted"/>
<accession>A0ABT4XVD2</accession>
<dbReference type="Proteomes" id="UP001210720">
    <property type="component" value="Unassembled WGS sequence"/>
</dbReference>
<name>A0ABT4XVD2_9RHOB</name>
<keyword evidence="2" id="KW-1185">Reference proteome</keyword>
<evidence type="ECO:0000313" key="2">
    <source>
        <dbReference type="Proteomes" id="UP001210720"/>
    </source>
</evidence>
<dbReference type="Pfam" id="PF20107">
    <property type="entry name" value="DUF6497"/>
    <property type="match status" value="1"/>
</dbReference>
<evidence type="ECO:0000313" key="1">
    <source>
        <dbReference type="EMBL" id="MDA7425883.1"/>
    </source>
</evidence>
<sequence length="155" mass="16943">MNAPLPVSYTPAAARGNAAPAGGARKRGRGCILSILMALVGSAALAEKMDVPSGLDVQFHDMIHNEMGDGLTYRFRFVAPDIGKPGHDFMSVNTDMEFLCTEYALPRVSNIGPQPSRIVVTFMQEPVEFGVANPEVVQFFESYSIENDLCIWEVF</sequence>
<protein>
    <submittedName>
        <fullName evidence="1">DUF6497 family protein</fullName>
    </submittedName>
</protein>
<dbReference type="EMBL" id="JAQIOY010000006">
    <property type="protein sequence ID" value="MDA7425883.1"/>
    <property type="molecule type" value="Genomic_DNA"/>
</dbReference>
<dbReference type="RefSeq" id="WP_271433241.1">
    <property type="nucleotide sequence ID" value="NZ_JAQIOY010000006.1"/>
</dbReference>
<comment type="caution">
    <text evidence="1">The sequence shown here is derived from an EMBL/GenBank/DDBJ whole genome shotgun (WGS) entry which is preliminary data.</text>
</comment>
<dbReference type="InterPro" id="IPR045467">
    <property type="entry name" value="DUF6497"/>
</dbReference>